<name>A0A9D2JYW2_9FIRM</name>
<dbReference type="SUPFAM" id="SSF102114">
    <property type="entry name" value="Radical SAM enzymes"/>
    <property type="match status" value="1"/>
</dbReference>
<dbReference type="AlphaFoldDB" id="A0A9D2JYW2"/>
<evidence type="ECO:0000313" key="5">
    <source>
        <dbReference type="EMBL" id="HIZ72381.1"/>
    </source>
</evidence>
<dbReference type="InterPro" id="IPR058240">
    <property type="entry name" value="rSAM_sf"/>
</dbReference>
<protein>
    <submittedName>
        <fullName evidence="5">DNA modification/repair radical SAM protein</fullName>
    </submittedName>
</protein>
<dbReference type="InterPro" id="IPR007197">
    <property type="entry name" value="rSAM"/>
</dbReference>
<dbReference type="PANTHER" id="PTHR21180">
    <property type="entry name" value="ENDONUCLEASE/EXONUCLEASE/PHOSPHATASE FAMILY DOMAIN-CONTAINING PROTEIN 1"/>
    <property type="match status" value="1"/>
</dbReference>
<dbReference type="GO" id="GO:0046872">
    <property type="term" value="F:metal ion binding"/>
    <property type="evidence" value="ECO:0007669"/>
    <property type="project" value="UniProtKB-KW"/>
</dbReference>
<dbReference type="SFLD" id="SFLDG01102">
    <property type="entry name" value="Uncharacterised_Radical_SAM_Su"/>
    <property type="match status" value="1"/>
</dbReference>
<organism evidence="5 6">
    <name type="scientific">Candidatus Gallimonas intestinavium</name>
    <dbReference type="NCBI Taxonomy" id="2838603"/>
    <lineage>
        <taxon>Bacteria</taxon>
        <taxon>Bacillati</taxon>
        <taxon>Bacillota</taxon>
        <taxon>Clostridia</taxon>
        <taxon>Candidatus Gallimonas</taxon>
    </lineage>
</organism>
<dbReference type="NCBIfam" id="TIGR03916">
    <property type="entry name" value="rSAM_link_UDG"/>
    <property type="match status" value="1"/>
</dbReference>
<gene>
    <name evidence="5" type="ORF">H9964_02230</name>
</gene>
<keyword evidence="2" id="KW-0479">Metal-binding</keyword>
<dbReference type="PANTHER" id="PTHR21180:SF9">
    <property type="entry name" value="TYPE II SECRETION SYSTEM PROTEIN K"/>
    <property type="match status" value="1"/>
</dbReference>
<evidence type="ECO:0000256" key="1">
    <source>
        <dbReference type="ARBA" id="ARBA00022691"/>
    </source>
</evidence>
<dbReference type="GO" id="GO:0051536">
    <property type="term" value="F:iron-sulfur cluster binding"/>
    <property type="evidence" value="ECO:0007669"/>
    <property type="project" value="UniProtKB-KW"/>
</dbReference>
<dbReference type="SUPFAM" id="SSF47781">
    <property type="entry name" value="RuvA domain 2-like"/>
    <property type="match status" value="1"/>
</dbReference>
<dbReference type="InterPro" id="IPR013785">
    <property type="entry name" value="Aldolase_TIM"/>
</dbReference>
<evidence type="ECO:0000256" key="4">
    <source>
        <dbReference type="ARBA" id="ARBA00023014"/>
    </source>
</evidence>
<reference evidence="5" key="2">
    <citation type="submission" date="2021-04" db="EMBL/GenBank/DDBJ databases">
        <authorList>
            <person name="Gilroy R."/>
        </authorList>
    </citation>
    <scope>NUCLEOTIDE SEQUENCE</scope>
    <source>
        <strain evidence="5">ChiW7-2402</strain>
    </source>
</reference>
<proteinExistence type="predicted"/>
<reference evidence="5" key="1">
    <citation type="journal article" date="2021" name="PeerJ">
        <title>Extensive microbial diversity within the chicken gut microbiome revealed by metagenomics and culture.</title>
        <authorList>
            <person name="Gilroy R."/>
            <person name="Ravi A."/>
            <person name="Getino M."/>
            <person name="Pursley I."/>
            <person name="Horton D.L."/>
            <person name="Alikhan N.F."/>
            <person name="Baker D."/>
            <person name="Gharbi K."/>
            <person name="Hall N."/>
            <person name="Watson M."/>
            <person name="Adriaenssens E.M."/>
            <person name="Foster-Nyarko E."/>
            <person name="Jarju S."/>
            <person name="Secka A."/>
            <person name="Antonio M."/>
            <person name="Oren A."/>
            <person name="Chaudhuri R.R."/>
            <person name="La Ragione R."/>
            <person name="Hildebrand F."/>
            <person name="Pallen M.J."/>
        </authorList>
    </citation>
    <scope>NUCLEOTIDE SEQUENCE</scope>
    <source>
        <strain evidence="5">ChiW7-2402</strain>
    </source>
</reference>
<evidence type="ECO:0000256" key="2">
    <source>
        <dbReference type="ARBA" id="ARBA00022723"/>
    </source>
</evidence>
<accession>A0A9D2JYW2</accession>
<dbReference type="Proteomes" id="UP000824102">
    <property type="component" value="Unassembled WGS sequence"/>
</dbReference>
<dbReference type="SFLD" id="SFLDS00029">
    <property type="entry name" value="Radical_SAM"/>
    <property type="match status" value="1"/>
</dbReference>
<dbReference type="CDD" id="cd01335">
    <property type="entry name" value="Radical_SAM"/>
    <property type="match status" value="1"/>
</dbReference>
<keyword evidence="4" id="KW-0411">Iron-sulfur</keyword>
<keyword evidence="1" id="KW-0949">S-adenosyl-L-methionine</keyword>
<dbReference type="EMBL" id="DXBB01000042">
    <property type="protein sequence ID" value="HIZ72381.1"/>
    <property type="molecule type" value="Genomic_DNA"/>
</dbReference>
<comment type="caution">
    <text evidence="5">The sequence shown here is derived from an EMBL/GenBank/DDBJ whole genome shotgun (WGS) entry which is preliminary data.</text>
</comment>
<dbReference type="Gene3D" id="1.10.150.320">
    <property type="entry name" value="Photosystem II 12 kDa extrinsic protein"/>
    <property type="match status" value="1"/>
</dbReference>
<dbReference type="InterPro" id="IPR023874">
    <property type="entry name" value="DNA_rSAM_put"/>
</dbReference>
<dbReference type="InterPro" id="IPR010994">
    <property type="entry name" value="RuvA_2-like"/>
</dbReference>
<evidence type="ECO:0000256" key="3">
    <source>
        <dbReference type="ARBA" id="ARBA00023004"/>
    </source>
</evidence>
<keyword evidence="3" id="KW-0408">Iron</keyword>
<evidence type="ECO:0000313" key="6">
    <source>
        <dbReference type="Proteomes" id="UP000824102"/>
    </source>
</evidence>
<dbReference type="Gene3D" id="3.20.20.70">
    <property type="entry name" value="Aldolase class I"/>
    <property type="match status" value="1"/>
</dbReference>
<dbReference type="InterPro" id="IPR051675">
    <property type="entry name" value="Endo/Exo/Phosphatase_dom_1"/>
</dbReference>
<dbReference type="GO" id="GO:0003824">
    <property type="term" value="F:catalytic activity"/>
    <property type="evidence" value="ECO:0007669"/>
    <property type="project" value="InterPro"/>
</dbReference>
<sequence length="455" mass="50118">MISEEKLKILTESAKYDVSCSSSGSGRKNGGGMGNAAPAGCCHSFTPDGRCISLLKILLSNRCIYSCRYCPNRADADVPRASATPEEIAELTLDFYKRNYIEGLFLSSAVEKTPNFTMERLLAAVKLLRTKYRFHGYIHLKGIPRADAGLVSEAAKYADRMSYNLELPTEASLKLLAPQKSTESLLSPMRQLVKEKAEFKEEHKKGHFLPAGQTTQLIVGASPEPDSRIVRLSEALYQKMGLKRVYYSSYVPVVQDSLLPALPVGQLREHRLYQADWLLRFYGFTAEEIAPEGENLPLEYDPKCAWALRNPQHFPVEVNTAPLEMLLRVPGIGGRGAYKITEARRYAALDFDDLKRMRIVLKRAKHFITCKGKYLGARDERAVKGLLALGAKQDEARQLSLFDEPERWSLGGALSSGGAGSAGVLGGASEGRVLSPAVRLLGTRETALSALTGEL</sequence>